<accession>A0A3F3L4H8</accession>
<dbReference type="EMBL" id="CP089044">
    <property type="protein sequence ID" value="UYF75346.1"/>
    <property type="molecule type" value="Genomic_DNA"/>
</dbReference>
<protein>
    <recommendedName>
        <fullName evidence="6">SCPU domain-containing protein</fullName>
    </recommendedName>
</protein>
<feature type="signal peptide" evidence="1">
    <location>
        <begin position="1"/>
        <end position="23"/>
    </location>
</feature>
<dbReference type="Proteomes" id="UP000595320">
    <property type="component" value="Chromosome"/>
</dbReference>
<sequence>MNKLVKTILSVMAFGGVVGIAHAEVETASLWGGGGGSQHPEGCTELCGSKSIPIEITIPKVCELKNVTTKITLNSTTGTGTGGFSVGANAAYNLLVDTDNRTSGTNNSALKYGTYSIPTTVTTKRGSNNVNLGSIKYNEPMTAGTSSLNDYSITVQTSGSLGISKPAGTYTDKYNISVYF</sequence>
<reference evidence="2 5" key="1">
    <citation type="submission" date="2021-01" db="EMBL/GenBank/DDBJ databases">
        <title>FDA dAtabase for Regulatory Grade micrObial Sequences (FDA-ARGOS): Supporting development and validation of Infectious Disease Dx tests.</title>
        <authorList>
            <person name="Sproer C."/>
            <person name="Gronow S."/>
            <person name="Severitt S."/>
            <person name="Schroder I."/>
            <person name="Tallon L."/>
            <person name="Sadzewicz L."/>
            <person name="Zhao X."/>
            <person name="Boylan J."/>
            <person name="Ott S."/>
            <person name="Bowen H."/>
            <person name="Vavikolanu K."/>
            <person name="Mehta A."/>
            <person name="Aluvathingal J."/>
            <person name="Nadendla S."/>
            <person name="Lowell S."/>
            <person name="Myers T."/>
            <person name="Yan Y."/>
            <person name="Sichtig H."/>
        </authorList>
    </citation>
    <scope>NUCLEOTIDE SEQUENCE [LARGE SCALE GENOMIC DNA]</scope>
    <source>
        <strain evidence="2 5">FDAARGOS_1096</strain>
    </source>
</reference>
<evidence type="ECO:0000256" key="1">
    <source>
        <dbReference type="SAM" id="SignalP"/>
    </source>
</evidence>
<dbReference type="EMBL" id="CP068176">
    <property type="protein sequence ID" value="QQT87062.1"/>
    <property type="molecule type" value="Genomic_DNA"/>
</dbReference>
<evidence type="ECO:0000313" key="4">
    <source>
        <dbReference type="EMBL" id="UYF75346.1"/>
    </source>
</evidence>
<dbReference type="Proteomes" id="UP001164081">
    <property type="component" value="Chromosome"/>
</dbReference>
<dbReference type="AlphaFoldDB" id="A0A3F3L4H8"/>
<name>A0A3F3L4H8_9GAMM</name>
<evidence type="ECO:0000313" key="2">
    <source>
        <dbReference type="EMBL" id="QQT87062.1"/>
    </source>
</evidence>
<keyword evidence="1" id="KW-0732">Signal</keyword>
<dbReference type="GeneID" id="66210700"/>
<evidence type="ECO:0008006" key="6">
    <source>
        <dbReference type="Google" id="ProtNLM"/>
    </source>
</evidence>
<dbReference type="Proteomes" id="UP001164064">
    <property type="component" value="Chromosome"/>
</dbReference>
<evidence type="ECO:0000313" key="3">
    <source>
        <dbReference type="EMBL" id="UYF71712.1"/>
    </source>
</evidence>
<dbReference type="RefSeq" id="WP_004986231.1">
    <property type="nucleotide sequence ID" value="NZ_AP018824.1"/>
</dbReference>
<gene>
    <name evidence="2" type="ORF">I6I53_04645</name>
    <name evidence="4" type="ORF">LSO58_16475</name>
    <name evidence="3" type="ORF">LSO60_16115</name>
</gene>
<evidence type="ECO:0000313" key="5">
    <source>
        <dbReference type="Proteomes" id="UP000595320"/>
    </source>
</evidence>
<proteinExistence type="predicted"/>
<organism evidence="2 5">
    <name type="scientific">Acinetobacter ursingii</name>
    <dbReference type="NCBI Taxonomy" id="108980"/>
    <lineage>
        <taxon>Bacteria</taxon>
        <taxon>Pseudomonadati</taxon>
        <taxon>Pseudomonadota</taxon>
        <taxon>Gammaproteobacteria</taxon>
        <taxon>Moraxellales</taxon>
        <taxon>Moraxellaceae</taxon>
        <taxon>Acinetobacter</taxon>
    </lineage>
</organism>
<dbReference type="EMBL" id="CP089051">
    <property type="protein sequence ID" value="UYF71712.1"/>
    <property type="molecule type" value="Genomic_DNA"/>
</dbReference>
<feature type="chain" id="PRO_5040590992" description="SCPU domain-containing protein" evidence="1">
    <location>
        <begin position="24"/>
        <end position="180"/>
    </location>
</feature>
<reference evidence="3" key="2">
    <citation type="journal article" date="2022" name="J Glob Antimicrob Resist">
        <title>Comparative analysis of IMP-4- and OXA-58-containing plasmids of three carbapenemase-producing Acinetobacter ursingii strains in the Netherlands.</title>
        <authorList>
            <person name="Hendrickx A.P.A."/>
            <person name="Schade R.P."/>
            <person name="Landman F."/>
            <person name="Bosch T."/>
            <person name="Schouls L.M."/>
            <person name="van Dijk K."/>
        </authorList>
    </citation>
    <scope>NUCLEOTIDE SEQUENCE</scope>
    <source>
        <strain evidence="3">RIVM_C010559</strain>
        <strain evidence="4">RIVM_C010761</strain>
    </source>
</reference>